<dbReference type="PROSITE" id="PS51686">
    <property type="entry name" value="SAM_MT_RSMB_NOP"/>
    <property type="match status" value="1"/>
</dbReference>
<sequence>QWFTITPKYTTVRVNTLKYNAENVAESIRRNLNEKSTKFGYRQPPEVFVHHIIKDCLVIGPWDPVCVHNLTSCGEVIVDVPCGNAVLRGAHIFAPGVLSLTANLCEGDIVDIFVDLKGKCRRGYIRKFCGDKFYIGHGIVKIIRNTLFANNAKINGIAIEVTYRISNVPSITVQPDSGLLQNLPSIVCSYTLEPNCDSEVLDMCASPGNKTTHIAMLMKNMGRVIALDKSEQKVAKIITLSNTFGLTNISAYVCDSTKALGDVNYLTHEGPPFKNSSFNRVLLDAPCSALGHRPNLYNKITLRQLKSYISLQKKLFHNAVELLKPGGILVYSTCTITVEENESLVKWALNKYTDLKLTKSEPYFGLPGLMESGLSEVERSFVQRFDLAPGNTPETDTIGFFIAKFVKDKFD</sequence>
<feature type="binding site" evidence="5">
    <location>
        <position position="255"/>
    </location>
    <ligand>
        <name>S-adenosyl-L-methionine</name>
        <dbReference type="ChEBI" id="CHEBI:59789"/>
    </ligand>
</feature>
<keyword evidence="3 5" id="KW-0949">S-adenosyl-L-methionine</keyword>
<keyword evidence="2 5" id="KW-0808">Transferase</keyword>
<evidence type="ECO:0000259" key="6">
    <source>
        <dbReference type="PROSITE" id="PS51686"/>
    </source>
</evidence>
<dbReference type="CDD" id="cd02440">
    <property type="entry name" value="AdoMet_MTases"/>
    <property type="match status" value="1"/>
</dbReference>
<feature type="active site" description="Nucleophile" evidence="5">
    <location>
        <position position="334"/>
    </location>
</feature>
<comment type="caution">
    <text evidence="5">Lacks conserved residue(s) required for the propagation of feature annotation.</text>
</comment>
<dbReference type="CDD" id="cd21150">
    <property type="entry name" value="PUA_NSun6-like"/>
    <property type="match status" value="1"/>
</dbReference>
<keyword evidence="1 5" id="KW-0489">Methyltransferase</keyword>
<dbReference type="PANTHER" id="PTHR22807">
    <property type="entry name" value="NOP2 YEAST -RELATED NOL1/NOP2/FMU SUN DOMAIN-CONTAINING"/>
    <property type="match status" value="1"/>
</dbReference>
<dbReference type="InterPro" id="IPR002478">
    <property type="entry name" value="PUA"/>
</dbReference>
<evidence type="ECO:0000256" key="2">
    <source>
        <dbReference type="ARBA" id="ARBA00022679"/>
    </source>
</evidence>
<feature type="binding site" evidence="5">
    <location>
        <position position="228"/>
    </location>
    <ligand>
        <name>S-adenosyl-L-methionine</name>
        <dbReference type="ChEBI" id="CHEBI:59789"/>
    </ligand>
</feature>
<name>A0A023F122_TRIIF</name>
<dbReference type="Gene3D" id="3.40.50.150">
    <property type="entry name" value="Vaccinia Virus protein VP39"/>
    <property type="match status" value="1"/>
</dbReference>
<dbReference type="PROSITE" id="PS50890">
    <property type="entry name" value="PUA"/>
    <property type="match status" value="1"/>
</dbReference>
<dbReference type="InterPro" id="IPR001678">
    <property type="entry name" value="MeTrfase_RsmB-F_NOP2_dom"/>
</dbReference>
<dbReference type="GO" id="GO:0001510">
    <property type="term" value="P:RNA methylation"/>
    <property type="evidence" value="ECO:0007669"/>
    <property type="project" value="InterPro"/>
</dbReference>
<evidence type="ECO:0000256" key="1">
    <source>
        <dbReference type="ARBA" id="ARBA00022603"/>
    </source>
</evidence>
<feature type="binding site" evidence="5">
    <location>
        <position position="284"/>
    </location>
    <ligand>
        <name>S-adenosyl-L-methionine</name>
        <dbReference type="ChEBI" id="CHEBI:59789"/>
    </ligand>
</feature>
<comment type="similarity">
    <text evidence="5">Belongs to the class I-like SAM-binding methyltransferase superfamily. RsmB/NOP family.</text>
</comment>
<evidence type="ECO:0000256" key="5">
    <source>
        <dbReference type="PROSITE-ProRule" id="PRU01023"/>
    </source>
</evidence>
<proteinExistence type="evidence at transcript level"/>
<dbReference type="PANTHER" id="PTHR22807:SF34">
    <property type="entry name" value="TRNA (CYTOSINE(72)-C(5))-METHYLTRANSFERASE NSUN6"/>
    <property type="match status" value="1"/>
</dbReference>
<keyword evidence="4 5" id="KW-0694">RNA-binding</keyword>
<dbReference type="EMBL" id="GBBI01003734">
    <property type="protein sequence ID" value="JAC14978.1"/>
    <property type="molecule type" value="mRNA"/>
</dbReference>
<evidence type="ECO:0000313" key="7">
    <source>
        <dbReference type="EMBL" id="JAC14978.1"/>
    </source>
</evidence>
<evidence type="ECO:0000256" key="3">
    <source>
        <dbReference type="ARBA" id="ARBA00022691"/>
    </source>
</evidence>
<dbReference type="InterPro" id="IPR036974">
    <property type="entry name" value="PUA_sf"/>
</dbReference>
<dbReference type="InterPro" id="IPR049560">
    <property type="entry name" value="MeTrfase_RsmB-F_NOP2_cat"/>
</dbReference>
<reference evidence="7" key="1">
    <citation type="journal article" date="2014" name="PLoS Negl. Trop. Dis.">
        <title>An updated insight into the Sialotranscriptome of Triatoma infestans: developmental stage and geographic variations.</title>
        <authorList>
            <person name="Schwarz A."/>
            <person name="Medrano-Mercado N."/>
            <person name="Schaub G.A."/>
            <person name="Struchiner C.J."/>
            <person name="Bargues M.D."/>
            <person name="Levy M.Z."/>
            <person name="Ribeiro J.M."/>
        </authorList>
    </citation>
    <scope>NUCLEOTIDE SEQUENCE</scope>
    <source>
        <strain evidence="7">Chile</strain>
        <tissue evidence="7">Salivary glands</tissue>
    </source>
</reference>
<dbReference type="InterPro" id="IPR015947">
    <property type="entry name" value="PUA-like_sf"/>
</dbReference>
<feature type="non-terminal residue" evidence="7">
    <location>
        <position position="1"/>
    </location>
</feature>
<dbReference type="Pfam" id="PF01472">
    <property type="entry name" value="PUA"/>
    <property type="match status" value="1"/>
</dbReference>
<dbReference type="GO" id="GO:0003723">
    <property type="term" value="F:RNA binding"/>
    <property type="evidence" value="ECO:0007669"/>
    <property type="project" value="UniProtKB-UniRule"/>
</dbReference>
<feature type="domain" description="SAM-dependent MTase RsmB/NOP-type" evidence="6">
    <location>
        <begin position="179"/>
        <end position="408"/>
    </location>
</feature>
<protein>
    <submittedName>
        <fullName evidence="7">Putative trna and rrna cytosine-c5-methylase nucleolar protein nol1/nop2</fullName>
    </submittedName>
</protein>
<dbReference type="Pfam" id="PF01189">
    <property type="entry name" value="Methyltr_RsmB-F"/>
    <property type="match status" value="1"/>
</dbReference>
<dbReference type="PRINTS" id="PR02008">
    <property type="entry name" value="RCMTFAMILY"/>
</dbReference>
<evidence type="ECO:0000256" key="4">
    <source>
        <dbReference type="ARBA" id="ARBA00022884"/>
    </source>
</evidence>
<dbReference type="SUPFAM" id="SSF88697">
    <property type="entry name" value="PUA domain-like"/>
    <property type="match status" value="1"/>
</dbReference>
<dbReference type="InterPro" id="IPR029063">
    <property type="entry name" value="SAM-dependent_MTases_sf"/>
</dbReference>
<dbReference type="Gene3D" id="2.30.130.10">
    <property type="entry name" value="PUA domain"/>
    <property type="match status" value="1"/>
</dbReference>
<dbReference type="SUPFAM" id="SSF53335">
    <property type="entry name" value="S-adenosyl-L-methionine-dependent methyltransferases"/>
    <property type="match status" value="1"/>
</dbReference>
<dbReference type="GO" id="GO:0008173">
    <property type="term" value="F:RNA methyltransferase activity"/>
    <property type="evidence" value="ECO:0007669"/>
    <property type="project" value="InterPro"/>
</dbReference>
<accession>A0A023F122</accession>
<dbReference type="AlphaFoldDB" id="A0A023F122"/>
<organism evidence="7">
    <name type="scientific">Triatoma infestans</name>
    <name type="common">Assassin bug</name>
    <dbReference type="NCBI Taxonomy" id="30076"/>
    <lineage>
        <taxon>Eukaryota</taxon>
        <taxon>Metazoa</taxon>
        <taxon>Ecdysozoa</taxon>
        <taxon>Arthropoda</taxon>
        <taxon>Hexapoda</taxon>
        <taxon>Insecta</taxon>
        <taxon>Pterygota</taxon>
        <taxon>Neoptera</taxon>
        <taxon>Paraneoptera</taxon>
        <taxon>Hemiptera</taxon>
        <taxon>Heteroptera</taxon>
        <taxon>Panheteroptera</taxon>
        <taxon>Cimicomorpha</taxon>
        <taxon>Reduviidae</taxon>
        <taxon>Triatominae</taxon>
        <taxon>Triatoma</taxon>
    </lineage>
</organism>
<dbReference type="InterPro" id="IPR023267">
    <property type="entry name" value="RCMT"/>
</dbReference>